<dbReference type="Pfam" id="PF00551">
    <property type="entry name" value="Formyl_trans_N"/>
    <property type="match status" value="1"/>
</dbReference>
<dbReference type="EMBL" id="JANCYU010000023">
    <property type="protein sequence ID" value="KAK4524325.1"/>
    <property type="molecule type" value="Genomic_DNA"/>
</dbReference>
<comment type="caution">
    <text evidence="6">The sequence shown here is derived from an EMBL/GenBank/DDBJ whole genome shotgun (WGS) entry which is preliminary data.</text>
</comment>
<dbReference type="PANTHER" id="PTHR43369">
    <property type="entry name" value="PHOSPHORIBOSYLGLYCINAMIDE FORMYLTRANSFERASE"/>
    <property type="match status" value="1"/>
</dbReference>
<dbReference type="AlphaFoldDB" id="A0AAV9IA65"/>
<dbReference type="InterPro" id="IPR002376">
    <property type="entry name" value="Formyl_transf_N"/>
</dbReference>
<evidence type="ECO:0000256" key="1">
    <source>
        <dbReference type="ARBA" id="ARBA00005054"/>
    </source>
</evidence>
<evidence type="ECO:0000313" key="6">
    <source>
        <dbReference type="EMBL" id="KAK4524325.1"/>
    </source>
</evidence>
<organism evidence="6 7">
    <name type="scientific">Galdieria yellowstonensis</name>
    <dbReference type="NCBI Taxonomy" id="3028027"/>
    <lineage>
        <taxon>Eukaryota</taxon>
        <taxon>Rhodophyta</taxon>
        <taxon>Bangiophyceae</taxon>
        <taxon>Galdieriales</taxon>
        <taxon>Galdieriaceae</taxon>
        <taxon>Galdieria</taxon>
    </lineage>
</organism>
<evidence type="ECO:0000259" key="5">
    <source>
        <dbReference type="Pfam" id="PF00551"/>
    </source>
</evidence>
<evidence type="ECO:0000313" key="7">
    <source>
        <dbReference type="Proteomes" id="UP001300502"/>
    </source>
</evidence>
<dbReference type="Proteomes" id="UP001300502">
    <property type="component" value="Unassembled WGS sequence"/>
</dbReference>
<dbReference type="HAMAP" id="MF_01930">
    <property type="entry name" value="PurN"/>
    <property type="match status" value="1"/>
</dbReference>
<evidence type="ECO:0000256" key="2">
    <source>
        <dbReference type="ARBA" id="ARBA00012254"/>
    </source>
</evidence>
<accession>A0AAV9IA65</accession>
<keyword evidence="4" id="KW-0658">Purine biosynthesis</keyword>
<sequence length="267" mass="29458">MAPKYHSVNFIGTGSFVTTCNKSILKTHKNINILQSPVLFSRCKFSTRVVMTVNTAVFVSGSGRSLENLLTYYDRGLLGEAKVVTVVSSKHGVKALEIAKKWSLPSVVVSPGHYSSNSEFSQALIDICSSYRVQLIVLAGWMHFFHIPASYQGRVINIHPSLIPSFCGKGFYGMKVHKAVLDFGVKITGCTVHFADNEYDHGPIILQKAVDVLETDTVDTLAKRVFEAEKVALPEAVRLFSMNLLRVEGRKVHILKLAANENCIDNA</sequence>
<dbReference type="GO" id="GO:0004644">
    <property type="term" value="F:phosphoribosylglycinamide formyltransferase activity"/>
    <property type="evidence" value="ECO:0007669"/>
    <property type="project" value="UniProtKB-EC"/>
</dbReference>
<proteinExistence type="inferred from homology"/>
<gene>
    <name evidence="6" type="ORF">GAYE_SCF03G2224</name>
</gene>
<dbReference type="EC" id="2.1.2.2" evidence="2"/>
<dbReference type="GO" id="GO:0005737">
    <property type="term" value="C:cytoplasm"/>
    <property type="evidence" value="ECO:0007669"/>
    <property type="project" value="TreeGrafter"/>
</dbReference>
<dbReference type="NCBIfam" id="TIGR00639">
    <property type="entry name" value="PurN"/>
    <property type="match status" value="1"/>
</dbReference>
<reference evidence="6 7" key="1">
    <citation type="submission" date="2022-07" db="EMBL/GenBank/DDBJ databases">
        <title>Genome-wide signatures of adaptation to extreme environments.</title>
        <authorList>
            <person name="Cho C.H."/>
            <person name="Yoon H.S."/>
        </authorList>
    </citation>
    <scope>NUCLEOTIDE SEQUENCE [LARGE SCALE GENOMIC DNA]</scope>
    <source>
        <strain evidence="6 7">108.79 E11</strain>
    </source>
</reference>
<dbReference type="InterPro" id="IPR036477">
    <property type="entry name" value="Formyl_transf_N_sf"/>
</dbReference>
<dbReference type="GO" id="GO:0006189">
    <property type="term" value="P:'de novo' IMP biosynthetic process"/>
    <property type="evidence" value="ECO:0007669"/>
    <property type="project" value="InterPro"/>
</dbReference>
<keyword evidence="3" id="KW-0808">Transferase</keyword>
<dbReference type="PANTHER" id="PTHR43369:SF2">
    <property type="entry name" value="PHOSPHORIBOSYLGLYCINAMIDE FORMYLTRANSFERASE"/>
    <property type="match status" value="1"/>
</dbReference>
<dbReference type="CDD" id="cd08645">
    <property type="entry name" value="FMT_core_GART"/>
    <property type="match status" value="1"/>
</dbReference>
<evidence type="ECO:0000256" key="4">
    <source>
        <dbReference type="ARBA" id="ARBA00022755"/>
    </source>
</evidence>
<dbReference type="InterPro" id="IPR004607">
    <property type="entry name" value="GART"/>
</dbReference>
<dbReference type="Gene3D" id="3.40.50.170">
    <property type="entry name" value="Formyl transferase, N-terminal domain"/>
    <property type="match status" value="1"/>
</dbReference>
<protein>
    <recommendedName>
        <fullName evidence="2">phosphoribosylglycinamide formyltransferase 1</fullName>
        <ecNumber evidence="2">2.1.2.2</ecNumber>
    </recommendedName>
</protein>
<name>A0AAV9IA65_9RHOD</name>
<feature type="domain" description="Formyl transferase N-terminal" evidence="5">
    <location>
        <begin position="54"/>
        <end position="237"/>
    </location>
</feature>
<dbReference type="SUPFAM" id="SSF53328">
    <property type="entry name" value="Formyltransferase"/>
    <property type="match status" value="1"/>
</dbReference>
<keyword evidence="7" id="KW-1185">Reference proteome</keyword>
<evidence type="ECO:0000256" key="3">
    <source>
        <dbReference type="ARBA" id="ARBA00022679"/>
    </source>
</evidence>
<comment type="pathway">
    <text evidence="1">Purine metabolism; IMP biosynthesis via de novo pathway; N(2)-formyl-N(1)-(5-phospho-D-ribosyl)glycinamide from N(1)-(5-phospho-D-ribosyl)glycinamide (10-formyl THF route): step 1/1.</text>
</comment>